<dbReference type="InterPro" id="IPR018376">
    <property type="entry name" value="Enoyl-CoA_hyd/isom_CS"/>
</dbReference>
<dbReference type="InterPro" id="IPR006176">
    <property type="entry name" value="3-OHacyl-CoA_DH_NAD-bd"/>
</dbReference>
<dbReference type="InterPro" id="IPR006180">
    <property type="entry name" value="3-OHacyl-CoA_DH_CS"/>
</dbReference>
<keyword evidence="14" id="KW-1185">Reference proteome</keyword>
<dbReference type="RefSeq" id="WP_075036877.1">
    <property type="nucleotide sequence ID" value="NZ_FOSB01000006.1"/>
</dbReference>
<accession>A0A1I3WAC4</accession>
<dbReference type="OrthoDB" id="9771883at2"/>
<dbReference type="EMBL" id="FOSB01000006">
    <property type="protein sequence ID" value="SFK04518.1"/>
    <property type="molecule type" value="Genomic_DNA"/>
</dbReference>
<evidence type="ECO:0000313" key="13">
    <source>
        <dbReference type="EMBL" id="SFK04518.1"/>
    </source>
</evidence>
<evidence type="ECO:0000256" key="8">
    <source>
        <dbReference type="ARBA" id="ARBA00023268"/>
    </source>
</evidence>
<gene>
    <name evidence="13" type="ORF">SAMN04487936_106279</name>
</gene>
<dbReference type="UniPathway" id="UPA00863"/>
<dbReference type="AlphaFoldDB" id="A0A1I3WAC4"/>
<comment type="catalytic activity">
    <reaction evidence="9">
        <text>a (3S)-3-hydroxyacyl-CoA + NAD(+) = a 3-oxoacyl-CoA + NADH + H(+)</text>
        <dbReference type="Rhea" id="RHEA:22432"/>
        <dbReference type="ChEBI" id="CHEBI:15378"/>
        <dbReference type="ChEBI" id="CHEBI:57318"/>
        <dbReference type="ChEBI" id="CHEBI:57540"/>
        <dbReference type="ChEBI" id="CHEBI:57945"/>
        <dbReference type="ChEBI" id="CHEBI:90726"/>
        <dbReference type="EC" id="1.1.1.35"/>
    </reaction>
</comment>
<comment type="pathway">
    <text evidence="1">Lipid metabolism; butanoate metabolism.</text>
</comment>
<dbReference type="SUPFAM" id="SSF52096">
    <property type="entry name" value="ClpP/crotonase"/>
    <property type="match status" value="1"/>
</dbReference>
<evidence type="ECO:0000259" key="12">
    <source>
        <dbReference type="Pfam" id="PF16113"/>
    </source>
</evidence>
<dbReference type="InterPro" id="IPR036291">
    <property type="entry name" value="NAD(P)-bd_dom_sf"/>
</dbReference>
<organism evidence="13 14">
    <name type="scientific">Halobacillus dabanensis</name>
    <dbReference type="NCBI Taxonomy" id="240302"/>
    <lineage>
        <taxon>Bacteria</taxon>
        <taxon>Bacillati</taxon>
        <taxon>Bacillota</taxon>
        <taxon>Bacilli</taxon>
        <taxon>Bacillales</taxon>
        <taxon>Bacillaceae</taxon>
        <taxon>Halobacillus</taxon>
    </lineage>
</organism>
<dbReference type="PANTHER" id="PTHR43612:SF3">
    <property type="entry name" value="TRIFUNCTIONAL ENZYME SUBUNIT ALPHA, MITOCHONDRIAL"/>
    <property type="match status" value="1"/>
</dbReference>
<comment type="similarity">
    <text evidence="2">In the N-terminal section; belongs to the enoyl-CoA hydratase/isomerase family.</text>
</comment>
<dbReference type="FunFam" id="3.40.50.720:FF:000009">
    <property type="entry name" value="Fatty oxidation complex, alpha subunit"/>
    <property type="match status" value="1"/>
</dbReference>
<dbReference type="Gene3D" id="3.90.226.10">
    <property type="entry name" value="2-enoyl-CoA Hydratase, Chain A, domain 1"/>
    <property type="match status" value="1"/>
</dbReference>
<evidence type="ECO:0000256" key="1">
    <source>
        <dbReference type="ARBA" id="ARBA00005086"/>
    </source>
</evidence>
<dbReference type="CDD" id="cd06558">
    <property type="entry name" value="crotonase-like"/>
    <property type="match status" value="1"/>
</dbReference>
<keyword evidence="7" id="KW-0456">Lyase</keyword>
<dbReference type="SUPFAM" id="SSF48179">
    <property type="entry name" value="6-phosphogluconate dehydrogenase C-terminal domain-like"/>
    <property type="match status" value="2"/>
</dbReference>
<sequence>MGKKFKLGVVGAGNMGAGIAQKMAQEGLHVILVDLKEEQVNRGVTNIRSTLEEGVTRGIFNENQVTEVMDRIHGSTSYEDLEDADLVVEAVFEDIGIKSSVFQKLDAICSEKTILATNTSSLFVKDIAECTVRPDKVIGMHYFYHPAKNRLVEVIPHEGTSKETIETTLLIGKLHNKTCITVKDSPGFAVNRYFVPFLNESVHLLEEGFGNIPTIDAAAKQAFEIGMGPFELMNVTGLPIAEHSSSHLAKEISEFYAPANLLKEQVESQKEWDLNGEVLEENFDDIKKHLLAVVFGIASAQVEEGVASIEDTDIGAKVGLKWKLGPFELMNKMGIKESYSIVNELYSKRPSFHHPSMLKEQAENNKPFAFKYVDTEVKNSIAYLTINRPEAMNALNPGVVEQLEEAFESAEENPDINGIAIQGAGKAFVAGADIKFFIDCIENNHIEKNVAFTRRGHHLFRRIETSDKKTVAILDGLSLGGGSELALACQAIVATDQGSMAFPESGLGIYPGLGGMLRLNHHIGKELTKYYVMTGKAIRAEEAKELNLVTELTNLENIQETVEAMVKKGRSDKYEDRNIPNTLNKYKQAFADHNVEMLLSGKKPGAINKETAEKLINILSAKGPIALKTINHLVNKQAELTIDDGIELELNHLTAIFSTEDALRGLTASISNTQPVFIGETDNYEHV</sequence>
<name>A0A1I3WAC4_HALDA</name>
<keyword evidence="8" id="KW-0511">Multifunctional enzyme</keyword>
<proteinExistence type="inferred from homology"/>
<dbReference type="EC" id="4.2.1.17" evidence="4"/>
<dbReference type="Gene3D" id="3.40.50.720">
    <property type="entry name" value="NAD(P)-binding Rossmann-like Domain"/>
    <property type="match status" value="1"/>
</dbReference>
<dbReference type="SUPFAM" id="SSF51735">
    <property type="entry name" value="NAD(P)-binding Rossmann-fold domains"/>
    <property type="match status" value="1"/>
</dbReference>
<dbReference type="Gene3D" id="1.10.1040.50">
    <property type="match status" value="1"/>
</dbReference>
<dbReference type="PROSITE" id="PS00166">
    <property type="entry name" value="ENOYL_COA_HYDRATASE"/>
    <property type="match status" value="1"/>
</dbReference>
<evidence type="ECO:0000256" key="5">
    <source>
        <dbReference type="ARBA" id="ARBA00023002"/>
    </source>
</evidence>
<keyword evidence="5" id="KW-0560">Oxidoreductase</keyword>
<dbReference type="InterPro" id="IPR008927">
    <property type="entry name" value="6-PGluconate_DH-like_C_sf"/>
</dbReference>
<dbReference type="GO" id="GO:0070403">
    <property type="term" value="F:NAD+ binding"/>
    <property type="evidence" value="ECO:0007669"/>
    <property type="project" value="InterPro"/>
</dbReference>
<dbReference type="PANTHER" id="PTHR43612">
    <property type="entry name" value="TRIFUNCTIONAL ENZYME SUBUNIT ALPHA"/>
    <property type="match status" value="1"/>
</dbReference>
<evidence type="ECO:0000313" key="14">
    <source>
        <dbReference type="Proteomes" id="UP000183557"/>
    </source>
</evidence>
<dbReference type="InterPro" id="IPR006108">
    <property type="entry name" value="3HC_DH_C"/>
</dbReference>
<dbReference type="InterPro" id="IPR050136">
    <property type="entry name" value="FA_oxidation_alpha_subunit"/>
</dbReference>
<dbReference type="Pfam" id="PF00725">
    <property type="entry name" value="3HCDH"/>
    <property type="match status" value="2"/>
</dbReference>
<evidence type="ECO:0000256" key="4">
    <source>
        <dbReference type="ARBA" id="ARBA00012076"/>
    </source>
</evidence>
<dbReference type="Pfam" id="PF16113">
    <property type="entry name" value="ECH_2"/>
    <property type="match status" value="1"/>
</dbReference>
<evidence type="ECO:0000256" key="2">
    <source>
        <dbReference type="ARBA" id="ARBA00008750"/>
    </source>
</evidence>
<feature type="domain" description="3-hydroxyacyl-CoA dehydrogenase NAD binding" evidence="11">
    <location>
        <begin position="6"/>
        <end position="184"/>
    </location>
</feature>
<feature type="domain" description="Enoyl-CoA hydratase/isomerase" evidence="12">
    <location>
        <begin position="382"/>
        <end position="670"/>
    </location>
</feature>
<evidence type="ECO:0000259" key="11">
    <source>
        <dbReference type="Pfam" id="PF02737"/>
    </source>
</evidence>
<dbReference type="PROSITE" id="PS00067">
    <property type="entry name" value="3HCDH"/>
    <property type="match status" value="1"/>
</dbReference>
<comment type="similarity">
    <text evidence="3">Belongs to the 3-hydroxyacyl-CoA dehydrogenase family.</text>
</comment>
<dbReference type="Pfam" id="PF02737">
    <property type="entry name" value="3HCDH_N"/>
    <property type="match status" value="1"/>
</dbReference>
<reference evidence="14" key="1">
    <citation type="submission" date="2016-10" db="EMBL/GenBank/DDBJ databases">
        <authorList>
            <person name="Varghese N."/>
            <person name="Submissions S."/>
        </authorList>
    </citation>
    <scope>NUCLEOTIDE SEQUENCE [LARGE SCALE GENOMIC DNA]</scope>
    <source>
        <strain evidence="14">CGMCC 1.3704</strain>
    </source>
</reference>
<evidence type="ECO:0000256" key="7">
    <source>
        <dbReference type="ARBA" id="ARBA00023239"/>
    </source>
</evidence>
<dbReference type="GO" id="GO:0019605">
    <property type="term" value="P:butyrate metabolic process"/>
    <property type="evidence" value="ECO:0007669"/>
    <property type="project" value="UniProtKB-UniPathway"/>
</dbReference>
<evidence type="ECO:0000256" key="9">
    <source>
        <dbReference type="ARBA" id="ARBA00049556"/>
    </source>
</evidence>
<keyword evidence="6" id="KW-0520">NAD</keyword>
<dbReference type="GO" id="GO:0016509">
    <property type="term" value="F:long-chain (3S)-3-hydroxyacyl-CoA dehydrogenase (NAD+) activity"/>
    <property type="evidence" value="ECO:0007669"/>
    <property type="project" value="TreeGrafter"/>
</dbReference>
<dbReference type="Proteomes" id="UP000183557">
    <property type="component" value="Unassembled WGS sequence"/>
</dbReference>
<evidence type="ECO:0000256" key="6">
    <source>
        <dbReference type="ARBA" id="ARBA00023027"/>
    </source>
</evidence>
<protein>
    <recommendedName>
        <fullName evidence="4">enoyl-CoA hydratase</fullName>
        <ecNumber evidence="4">4.2.1.17</ecNumber>
    </recommendedName>
</protein>
<feature type="domain" description="3-hydroxyacyl-CoA dehydrogenase C-terminal" evidence="10">
    <location>
        <begin position="290"/>
        <end position="365"/>
    </location>
</feature>
<evidence type="ECO:0000259" key="10">
    <source>
        <dbReference type="Pfam" id="PF00725"/>
    </source>
</evidence>
<evidence type="ECO:0000256" key="3">
    <source>
        <dbReference type="ARBA" id="ARBA00009463"/>
    </source>
</evidence>
<dbReference type="InterPro" id="IPR045004">
    <property type="entry name" value="ECH_dom"/>
</dbReference>
<dbReference type="InterPro" id="IPR029045">
    <property type="entry name" value="ClpP/crotonase-like_dom_sf"/>
</dbReference>
<feature type="domain" description="3-hydroxyacyl-CoA dehydrogenase C-terminal" evidence="10">
    <location>
        <begin position="187"/>
        <end position="270"/>
    </location>
</feature>
<dbReference type="GO" id="GO:0006635">
    <property type="term" value="P:fatty acid beta-oxidation"/>
    <property type="evidence" value="ECO:0007669"/>
    <property type="project" value="TreeGrafter"/>
</dbReference>
<dbReference type="GO" id="GO:0004300">
    <property type="term" value="F:enoyl-CoA hydratase activity"/>
    <property type="evidence" value="ECO:0007669"/>
    <property type="project" value="UniProtKB-EC"/>
</dbReference>